<evidence type="ECO:0000256" key="1">
    <source>
        <dbReference type="SAM" id="SignalP"/>
    </source>
</evidence>
<sequence length="797" mass="85616">MKNIFTFLALFLFSISVFAQSPEGIIYQAEARDMSGNIIQNETLDVTIKILANNTAGAIVWEGIHNVTTNNFGMFVLVIGTGTNTYGYNFEEINWGEQTHFLNVQVKKSGSSEWIDMGTTQFLSVPYALHAKTAGSLVSESGSFLKSAKTGVPSQTWSLFGNVKTDATTDKLGTTDAEDLVFVTDNIERLRITKEGKLVTADGVGLELGGNLAVHGDSTYIDKDLYVGRNVYLNVNDEFDPEGETVNYGDFTVAEESSTLLTGTLDVDGKTNLNSELNVNGKTDMNADLNVNNEGSTLLSGILTVYGNSQLGSNTNVDGDLSVNTDKFVVDNSTGDTEIAGDLDVAGDGTFANLVVKGKGQASGQHVAIFENTEGGTGDGIKIKLGKNRANNGLSVPGFDLNEQLPEIKELLDCKLGVDAKLGILQDLILESVEIDAKTIAGLAVGVGNLVTGFINTQLGLPLTIVPRITVFPGFNLPMPSIAGVGIPDINIPEQKIGSYSFPAIPQMNLAALGVEAININSLDFWGIPNICLDDAVSNPLNNTNKFIQFSDVSDNSMGSIKAESVTDWATNYLNPLFLLSLRGTLTSTLDKKHAQYHFKGKITEAVKSYTKIGVEYSSGNGDYAEWLERMDPNEAISTGDVVGVIGGKITKDLTNAEQVMAISHRPIVLGNTPEKDKVNLGNNVAFMGQIPVKIMGAVSTGDYIVGSSNIPGYGIAISTDDMTVEDFKYAVGRAWEDNSDNGPKMVNTVIGVHNGDYLNILKRYDQKFRESESRLESIETKIDKLTGLINSKGKIN</sequence>
<keyword evidence="3" id="KW-1185">Reference proteome</keyword>
<comment type="caution">
    <text evidence="2">The sequence shown here is derived from an EMBL/GenBank/DDBJ whole genome shotgun (WGS) entry which is preliminary data.</text>
</comment>
<name>A0A9X3F9E0_9BACT</name>
<gene>
    <name evidence="2" type="ORF">OU798_18175</name>
</gene>
<reference evidence="2" key="1">
    <citation type="submission" date="2022-11" db="EMBL/GenBank/DDBJ databases">
        <title>Marilongibacter aestuarii gen. nov., sp. nov., isolated from tidal flat sediment.</title>
        <authorList>
            <person name="Jiayan W."/>
        </authorList>
    </citation>
    <scope>NUCLEOTIDE SEQUENCE</scope>
    <source>
        <strain evidence="2">Z1-6</strain>
    </source>
</reference>
<dbReference type="Gene3D" id="2.40.300.10">
    <property type="entry name" value="Head decoration protein D"/>
    <property type="match status" value="1"/>
</dbReference>
<dbReference type="EMBL" id="JAPOHD010000031">
    <property type="protein sequence ID" value="MCY1722287.1"/>
    <property type="molecule type" value="Genomic_DNA"/>
</dbReference>
<feature type="chain" id="PRO_5040850898" evidence="1">
    <location>
        <begin position="20"/>
        <end position="797"/>
    </location>
</feature>
<organism evidence="2 3">
    <name type="scientific">Draconibacterium aestuarii</name>
    <dbReference type="NCBI Taxonomy" id="2998507"/>
    <lineage>
        <taxon>Bacteria</taxon>
        <taxon>Pseudomonadati</taxon>
        <taxon>Bacteroidota</taxon>
        <taxon>Bacteroidia</taxon>
        <taxon>Marinilabiliales</taxon>
        <taxon>Prolixibacteraceae</taxon>
        <taxon>Draconibacterium</taxon>
    </lineage>
</organism>
<evidence type="ECO:0000313" key="3">
    <source>
        <dbReference type="Proteomes" id="UP001145087"/>
    </source>
</evidence>
<keyword evidence="1" id="KW-0732">Signal</keyword>
<accession>A0A9X3F9E0</accession>
<dbReference type="Proteomes" id="UP001145087">
    <property type="component" value="Unassembled WGS sequence"/>
</dbReference>
<feature type="signal peptide" evidence="1">
    <location>
        <begin position="1"/>
        <end position="19"/>
    </location>
</feature>
<dbReference type="RefSeq" id="WP_343334612.1">
    <property type="nucleotide sequence ID" value="NZ_JAPOHD010000031.1"/>
</dbReference>
<protein>
    <submittedName>
        <fullName evidence="2">Uncharacterized protein</fullName>
    </submittedName>
</protein>
<proteinExistence type="predicted"/>
<evidence type="ECO:0000313" key="2">
    <source>
        <dbReference type="EMBL" id="MCY1722287.1"/>
    </source>
</evidence>
<dbReference type="AlphaFoldDB" id="A0A9X3F9E0"/>